<feature type="signal peptide" evidence="1">
    <location>
        <begin position="1"/>
        <end position="21"/>
    </location>
</feature>
<dbReference type="RefSeq" id="WP_038084717.1">
    <property type="nucleotide sequence ID" value="NZ_JMIR01000003.1"/>
</dbReference>
<dbReference type="Gene3D" id="2.130.10.10">
    <property type="entry name" value="YVTN repeat-like/Quinoprotein amine dehydrogenase"/>
    <property type="match status" value="1"/>
</dbReference>
<keyword evidence="1" id="KW-0732">Signal</keyword>
<dbReference type="InterPro" id="IPR025883">
    <property type="entry name" value="Cadherin-like_domain"/>
</dbReference>
<feature type="domain" description="Cadherin-like beta-sandwich-like" evidence="2">
    <location>
        <begin position="331"/>
        <end position="413"/>
    </location>
</feature>
<organism evidence="3 4">
    <name type="scientific">Tumebacillus flagellatus</name>
    <dbReference type="NCBI Taxonomy" id="1157490"/>
    <lineage>
        <taxon>Bacteria</taxon>
        <taxon>Bacillati</taxon>
        <taxon>Bacillota</taxon>
        <taxon>Bacilli</taxon>
        <taxon>Bacillales</taxon>
        <taxon>Alicyclobacillaceae</taxon>
        <taxon>Tumebacillus</taxon>
    </lineage>
</organism>
<dbReference type="Pfam" id="PF12733">
    <property type="entry name" value="Cadherin-like"/>
    <property type="match status" value="3"/>
</dbReference>
<dbReference type="AlphaFoldDB" id="A0A074LRH7"/>
<dbReference type="eggNOG" id="COG4447">
    <property type="taxonomic scope" value="Bacteria"/>
</dbReference>
<dbReference type="Gene3D" id="2.60.40.2340">
    <property type="match status" value="1"/>
</dbReference>
<sequence>MTFVLLFVSSGVGNFAKSAHAASSWTPRNSHTGGAFGGVAYGNGIFVAGDDSPNVVVSSDHGQTWTATDMSADTYALLTPLYAGGKWVFSSFGGKMFYSEDNAASWHGVSVPNLTPSDSLWGVAYGVISGNPKYIAVGDNASIATSSDGKVWSGTHKSGASNFRSVVYGSDQIGNPQFVAVGDSANIWISHDGSTWNKQSPPGNSNETINMIAYAVVDGLPTYVIATSSGIYQSADGVSWAPRLSNAIALYGVSYAGNQFIAVGDGGTVVTSRDGVTWSDPENANTSNTLYAVAGDANNRYVAVGDGGTLATKDYSKDSKLTALALDQGYSVSPAFASGTTGYSVSVGSGVSSLKVTPTVSDRAAKVQINGTDVPMYSGFVSVPLNPGSNTITVTVTAQDGITQTVYTIDATRASAAPSTDATLSNLSLSQGTLTPGFAAGTPTYTASVPYTTTSLTVTPTANESHATVKVNNASVASGTASSAIPLSVGPNPITVDVTAQDGTTTKSYTVTVTRAAASTNALLSNLTTSQGSLSPTFSSGTHEYSVDVANSVSSLTVTPTVMDSTATVKVDGTTVASGSASASISLPVGSKEITVLVTAQDGTTQESYSLTVNRAASSNADLSNLTISSGTLDPVFAAGTPSYTVNVAHDVTDVTVTPTVYDPDATVTV</sequence>
<evidence type="ECO:0000259" key="2">
    <source>
        <dbReference type="Pfam" id="PF12733"/>
    </source>
</evidence>
<dbReference type="PANTHER" id="PTHR14776">
    <property type="entry name" value="CADHERIN-LIKE AND PC-ESTERASE DOMAIN-CONTAINING PROTEIN 1"/>
    <property type="match status" value="1"/>
</dbReference>
<dbReference type="SUPFAM" id="SSF50939">
    <property type="entry name" value="Sialidases"/>
    <property type="match status" value="1"/>
</dbReference>
<dbReference type="PANTHER" id="PTHR14776:SF1">
    <property type="entry name" value="CADHERIN-LIKE AND PC-ESTERASE DOMAIN-CONTAINING PROTEIN 1"/>
    <property type="match status" value="1"/>
</dbReference>
<dbReference type="InterPro" id="IPR013783">
    <property type="entry name" value="Ig-like_fold"/>
</dbReference>
<protein>
    <recommendedName>
        <fullName evidence="2">Cadherin-like beta-sandwich-like domain-containing protein</fullName>
    </recommendedName>
</protein>
<dbReference type="EMBL" id="JMIR01000003">
    <property type="protein sequence ID" value="KEO84736.1"/>
    <property type="molecule type" value="Genomic_DNA"/>
</dbReference>
<dbReference type="eggNOG" id="COG5184">
    <property type="taxonomic scope" value="Bacteria"/>
</dbReference>
<evidence type="ECO:0000313" key="3">
    <source>
        <dbReference type="EMBL" id="KEO84736.1"/>
    </source>
</evidence>
<feature type="domain" description="Cadherin-like beta-sandwich-like" evidence="2">
    <location>
        <begin position="524"/>
        <end position="615"/>
    </location>
</feature>
<feature type="chain" id="PRO_5001698066" description="Cadherin-like beta-sandwich-like domain-containing protein" evidence="1">
    <location>
        <begin position="22"/>
        <end position="670"/>
    </location>
</feature>
<name>A0A074LRH7_9BACL</name>
<feature type="domain" description="Cadherin-like beta-sandwich-like" evidence="2">
    <location>
        <begin position="424"/>
        <end position="515"/>
    </location>
</feature>
<gene>
    <name evidence="3" type="ORF">EL26_04255</name>
</gene>
<evidence type="ECO:0000313" key="4">
    <source>
        <dbReference type="Proteomes" id="UP000027931"/>
    </source>
</evidence>
<dbReference type="Proteomes" id="UP000027931">
    <property type="component" value="Unassembled WGS sequence"/>
</dbReference>
<dbReference type="Gene3D" id="2.60.40.10">
    <property type="entry name" value="Immunoglobulins"/>
    <property type="match status" value="1"/>
</dbReference>
<accession>A0A074LRH7</accession>
<reference evidence="3 4" key="1">
    <citation type="journal article" date="2013" name="Int. J. Syst. Evol. Microbiol.">
        <title>Tumebacillus flagellatus sp. nov., an alpha-amylase/pullulanase-producing bacterium isolated from cassava wastewater.</title>
        <authorList>
            <person name="Wang Q."/>
            <person name="Xie N."/>
            <person name="Qin Y."/>
            <person name="Shen N."/>
            <person name="Zhu J."/>
            <person name="Mi H."/>
            <person name="Huang R."/>
        </authorList>
    </citation>
    <scope>NUCLEOTIDE SEQUENCE [LARGE SCALE GENOMIC DNA]</scope>
    <source>
        <strain evidence="3 4">GST4</strain>
    </source>
</reference>
<proteinExistence type="predicted"/>
<dbReference type="InterPro" id="IPR015943">
    <property type="entry name" value="WD40/YVTN_repeat-like_dom_sf"/>
</dbReference>
<comment type="caution">
    <text evidence="3">The sequence shown here is derived from an EMBL/GenBank/DDBJ whole genome shotgun (WGS) entry which is preliminary data.</text>
</comment>
<feature type="non-terminal residue" evidence="3">
    <location>
        <position position="670"/>
    </location>
</feature>
<evidence type="ECO:0000256" key="1">
    <source>
        <dbReference type="SAM" id="SignalP"/>
    </source>
</evidence>
<dbReference type="STRING" id="1157490.EL26_04255"/>
<keyword evidence="4" id="KW-1185">Reference proteome</keyword>
<dbReference type="OrthoDB" id="2380392at2"/>
<dbReference type="InterPro" id="IPR036278">
    <property type="entry name" value="Sialidase_sf"/>
</dbReference>